<dbReference type="Proteomes" id="UP000314294">
    <property type="component" value="Unassembled WGS sequence"/>
</dbReference>
<protein>
    <submittedName>
        <fullName evidence="2">Uncharacterized protein</fullName>
    </submittedName>
</protein>
<dbReference type="AlphaFoldDB" id="A0A4Z2F804"/>
<accession>A0A4Z2F804</accession>
<feature type="region of interest" description="Disordered" evidence="1">
    <location>
        <begin position="44"/>
        <end position="70"/>
    </location>
</feature>
<comment type="caution">
    <text evidence="2">The sequence shown here is derived from an EMBL/GenBank/DDBJ whole genome shotgun (WGS) entry which is preliminary data.</text>
</comment>
<evidence type="ECO:0000313" key="2">
    <source>
        <dbReference type="EMBL" id="TNN37030.1"/>
    </source>
</evidence>
<evidence type="ECO:0000256" key="1">
    <source>
        <dbReference type="SAM" id="MobiDB-lite"/>
    </source>
</evidence>
<organism evidence="2 3">
    <name type="scientific">Liparis tanakae</name>
    <name type="common">Tanaka's snailfish</name>
    <dbReference type="NCBI Taxonomy" id="230148"/>
    <lineage>
        <taxon>Eukaryota</taxon>
        <taxon>Metazoa</taxon>
        <taxon>Chordata</taxon>
        <taxon>Craniata</taxon>
        <taxon>Vertebrata</taxon>
        <taxon>Euteleostomi</taxon>
        <taxon>Actinopterygii</taxon>
        <taxon>Neopterygii</taxon>
        <taxon>Teleostei</taxon>
        <taxon>Neoteleostei</taxon>
        <taxon>Acanthomorphata</taxon>
        <taxon>Eupercaria</taxon>
        <taxon>Perciformes</taxon>
        <taxon>Cottioidei</taxon>
        <taxon>Cottales</taxon>
        <taxon>Liparidae</taxon>
        <taxon>Liparis</taxon>
    </lineage>
</organism>
<reference evidence="2 3" key="1">
    <citation type="submission" date="2019-03" db="EMBL/GenBank/DDBJ databases">
        <title>First draft genome of Liparis tanakae, snailfish: a comprehensive survey of snailfish specific genes.</title>
        <authorList>
            <person name="Kim W."/>
            <person name="Song I."/>
            <person name="Jeong J.-H."/>
            <person name="Kim D."/>
            <person name="Kim S."/>
            <person name="Ryu S."/>
            <person name="Song J.Y."/>
            <person name="Lee S.K."/>
        </authorList>
    </citation>
    <scope>NUCLEOTIDE SEQUENCE [LARGE SCALE GENOMIC DNA]</scope>
    <source>
        <tissue evidence="2">Muscle</tissue>
    </source>
</reference>
<keyword evidence="3" id="KW-1185">Reference proteome</keyword>
<sequence length="118" mass="13552">MHSSDSRLLYPAPPAGVTVRLDISLPLLSLTADTLSIGTRLRRIRPRDVTGTGSPDGRSRSEEKSYERCRRPSGFHNPDWIRLCSVRLSWRRRGRYRGFVSVWVLSTPRCRPRWSTSV</sequence>
<name>A0A4Z2F804_9TELE</name>
<dbReference type="EMBL" id="SRLO01001542">
    <property type="protein sequence ID" value="TNN37030.1"/>
    <property type="molecule type" value="Genomic_DNA"/>
</dbReference>
<evidence type="ECO:0000313" key="3">
    <source>
        <dbReference type="Proteomes" id="UP000314294"/>
    </source>
</evidence>
<feature type="compositionally biased region" description="Basic and acidic residues" evidence="1">
    <location>
        <begin position="57"/>
        <end position="70"/>
    </location>
</feature>
<gene>
    <name evidence="2" type="ORF">EYF80_052800</name>
</gene>
<proteinExistence type="predicted"/>